<name>A0A368SLP8_SETIT</name>
<gene>
    <name evidence="1" type="ORF">SETIT_9G282100v2</name>
</gene>
<sequence>MVYKLVVGQHEDQEAPEPQETLEEYHLRVEGRFNHFCSPDDIYFYPCCAKFIHHDTNGWEVDGPDA</sequence>
<evidence type="ECO:0000313" key="1">
    <source>
        <dbReference type="EMBL" id="RCV43283.1"/>
    </source>
</evidence>
<dbReference type="AlphaFoldDB" id="A0A368SLP8"/>
<accession>A0A368SLP8</accession>
<reference evidence="1" key="2">
    <citation type="submission" date="2015-07" db="EMBL/GenBank/DDBJ databases">
        <authorList>
            <person name="Noorani M."/>
        </authorList>
    </citation>
    <scope>NUCLEOTIDE SEQUENCE</scope>
    <source>
        <strain evidence="1">Yugu1</strain>
    </source>
</reference>
<proteinExistence type="predicted"/>
<protein>
    <submittedName>
        <fullName evidence="1">Uncharacterized protein</fullName>
    </submittedName>
</protein>
<organism evidence="1">
    <name type="scientific">Setaria italica</name>
    <name type="common">Foxtail millet</name>
    <name type="synonym">Panicum italicum</name>
    <dbReference type="NCBI Taxonomy" id="4555"/>
    <lineage>
        <taxon>Eukaryota</taxon>
        <taxon>Viridiplantae</taxon>
        <taxon>Streptophyta</taxon>
        <taxon>Embryophyta</taxon>
        <taxon>Tracheophyta</taxon>
        <taxon>Spermatophyta</taxon>
        <taxon>Magnoliopsida</taxon>
        <taxon>Liliopsida</taxon>
        <taxon>Poales</taxon>
        <taxon>Poaceae</taxon>
        <taxon>PACMAD clade</taxon>
        <taxon>Panicoideae</taxon>
        <taxon>Panicodae</taxon>
        <taxon>Paniceae</taxon>
        <taxon>Cenchrinae</taxon>
        <taxon>Setaria</taxon>
    </lineage>
</organism>
<reference evidence="1" key="1">
    <citation type="journal article" date="2012" name="Nat. Biotechnol.">
        <title>Reference genome sequence of the model plant Setaria.</title>
        <authorList>
            <person name="Bennetzen J.L."/>
            <person name="Schmutz J."/>
            <person name="Wang H."/>
            <person name="Percifield R."/>
            <person name="Hawkins J."/>
            <person name="Pontaroli A.C."/>
            <person name="Estep M."/>
            <person name="Feng L."/>
            <person name="Vaughn J.N."/>
            <person name="Grimwood J."/>
            <person name="Jenkins J."/>
            <person name="Barry K."/>
            <person name="Lindquist E."/>
            <person name="Hellsten U."/>
            <person name="Deshpande S."/>
            <person name="Wang X."/>
            <person name="Wu X."/>
            <person name="Mitros T."/>
            <person name="Triplett J."/>
            <person name="Yang X."/>
            <person name="Ye C.Y."/>
            <person name="Mauro-Herrera M."/>
            <person name="Wang L."/>
            <person name="Li P."/>
            <person name="Sharma M."/>
            <person name="Sharma R."/>
            <person name="Ronald P.C."/>
            <person name="Panaud O."/>
            <person name="Kellogg E.A."/>
            <person name="Brutnell T.P."/>
            <person name="Doust A.N."/>
            <person name="Tuskan G.A."/>
            <person name="Rokhsar D."/>
            <person name="Devos K.M."/>
        </authorList>
    </citation>
    <scope>NUCLEOTIDE SEQUENCE [LARGE SCALE GENOMIC DNA]</scope>
    <source>
        <strain evidence="1">Yugu1</strain>
    </source>
</reference>
<dbReference type="EMBL" id="CM003536">
    <property type="protein sequence ID" value="RCV43283.1"/>
    <property type="molecule type" value="Genomic_DNA"/>
</dbReference>